<dbReference type="InterPro" id="IPR016181">
    <property type="entry name" value="Acyl_CoA_acyltransferase"/>
</dbReference>
<dbReference type="InterPro" id="IPR039143">
    <property type="entry name" value="GNPNAT1-like"/>
</dbReference>
<dbReference type="EMBL" id="JAEDXU010000012">
    <property type="protein sequence ID" value="MBP1048074.1"/>
    <property type="molecule type" value="Genomic_DNA"/>
</dbReference>
<dbReference type="PANTHER" id="PTHR13355:SF11">
    <property type="entry name" value="GLUCOSAMINE 6-PHOSPHATE N-ACETYLTRANSFERASE"/>
    <property type="match status" value="1"/>
</dbReference>
<name>A0ABS4CNB1_9ENTE</name>
<reference evidence="2 3" key="1">
    <citation type="submission" date="2020-12" db="EMBL/GenBank/DDBJ databases">
        <title>Vagococcus allomyrinae sp. nov. and Enterococcus lavae sp. nov., isolated from the larvae of Allomyrina dichotoma.</title>
        <authorList>
            <person name="Lee S.D."/>
        </authorList>
    </citation>
    <scope>NUCLEOTIDE SEQUENCE [LARGE SCALE GENOMIC DNA]</scope>
    <source>
        <strain evidence="2 3">BWM-S5</strain>
    </source>
</reference>
<dbReference type="Pfam" id="PF13673">
    <property type="entry name" value="Acetyltransf_10"/>
    <property type="match status" value="1"/>
</dbReference>
<dbReference type="PROSITE" id="PS51186">
    <property type="entry name" value="GNAT"/>
    <property type="match status" value="1"/>
</dbReference>
<organism evidence="2 3">
    <name type="scientific">Enterococcus larvae</name>
    <dbReference type="NCBI Taxonomy" id="2794352"/>
    <lineage>
        <taxon>Bacteria</taxon>
        <taxon>Bacillati</taxon>
        <taxon>Bacillota</taxon>
        <taxon>Bacilli</taxon>
        <taxon>Lactobacillales</taxon>
        <taxon>Enterococcaceae</taxon>
        <taxon>Enterococcus</taxon>
    </lineage>
</organism>
<feature type="domain" description="N-acetyltransferase" evidence="1">
    <location>
        <begin position="4"/>
        <end position="143"/>
    </location>
</feature>
<dbReference type="CDD" id="cd04301">
    <property type="entry name" value="NAT_SF"/>
    <property type="match status" value="1"/>
</dbReference>
<evidence type="ECO:0000313" key="2">
    <source>
        <dbReference type="EMBL" id="MBP1048074.1"/>
    </source>
</evidence>
<dbReference type="Gene3D" id="3.40.630.30">
    <property type="match status" value="1"/>
</dbReference>
<comment type="caution">
    <text evidence="2">The sequence shown here is derived from an EMBL/GenBank/DDBJ whole genome shotgun (WGS) entry which is preliminary data.</text>
</comment>
<dbReference type="InterPro" id="IPR000182">
    <property type="entry name" value="GNAT_dom"/>
</dbReference>
<keyword evidence="3" id="KW-1185">Reference proteome</keyword>
<dbReference type="RefSeq" id="WP_209558849.1">
    <property type="nucleotide sequence ID" value="NZ_JAEDXU010000012.1"/>
</dbReference>
<evidence type="ECO:0000313" key="3">
    <source>
        <dbReference type="Proteomes" id="UP000673375"/>
    </source>
</evidence>
<dbReference type="SUPFAM" id="SSF55729">
    <property type="entry name" value="Acyl-CoA N-acyltransferases (Nat)"/>
    <property type="match status" value="1"/>
</dbReference>
<dbReference type="PANTHER" id="PTHR13355">
    <property type="entry name" value="GLUCOSAMINE 6-PHOSPHATE N-ACETYLTRANSFERASE"/>
    <property type="match status" value="1"/>
</dbReference>
<proteinExistence type="predicted"/>
<gene>
    <name evidence="2" type="ORF">I6N96_17415</name>
</gene>
<protein>
    <submittedName>
        <fullName evidence="2">GNAT family N-acetyltransferase</fullName>
    </submittedName>
</protein>
<dbReference type="Proteomes" id="UP000673375">
    <property type="component" value="Unassembled WGS sequence"/>
</dbReference>
<accession>A0ABS4CNB1</accession>
<sequence>MKIVHTKDTMSDIYLDALRIRHQVFMIEQGVPKDIEIDKYEAACVHFVLYTEDQAAATCRLLPLEDGVMKLQRMAVLKEYRGKSLGREIVSETESFTRKQGYNTVTLGAQLTAVEFYEKLGYSKHGEQFMDANIPHYQMDKSV</sequence>
<evidence type="ECO:0000259" key="1">
    <source>
        <dbReference type="PROSITE" id="PS51186"/>
    </source>
</evidence>